<dbReference type="EC" id="3.1.3.25" evidence="8"/>
<evidence type="ECO:0000256" key="1">
    <source>
        <dbReference type="ARBA" id="ARBA00001033"/>
    </source>
</evidence>
<dbReference type="PANTHER" id="PTHR20854:SF4">
    <property type="entry name" value="INOSITOL-1-MONOPHOSPHATASE-RELATED"/>
    <property type="match status" value="1"/>
</dbReference>
<dbReference type="CDD" id="cd01639">
    <property type="entry name" value="IMPase"/>
    <property type="match status" value="1"/>
</dbReference>
<evidence type="ECO:0000256" key="4">
    <source>
        <dbReference type="ARBA" id="ARBA00022723"/>
    </source>
</evidence>
<dbReference type="FunFam" id="3.30.540.10:FF:000003">
    <property type="entry name" value="Inositol-1-monophosphatase"/>
    <property type="match status" value="1"/>
</dbReference>
<feature type="binding site" evidence="7">
    <location>
        <position position="81"/>
    </location>
    <ligand>
        <name>Mg(2+)</name>
        <dbReference type="ChEBI" id="CHEBI:18420"/>
        <label>1</label>
        <note>catalytic</note>
    </ligand>
</feature>
<dbReference type="GO" id="GO:0006020">
    <property type="term" value="P:inositol metabolic process"/>
    <property type="evidence" value="ECO:0007669"/>
    <property type="project" value="TreeGrafter"/>
</dbReference>
<keyword evidence="5 8" id="KW-0378">Hydrolase</keyword>
<dbReference type="PRINTS" id="PR00377">
    <property type="entry name" value="IMPHPHTASES"/>
</dbReference>
<comment type="catalytic activity">
    <reaction evidence="1 8">
        <text>a myo-inositol phosphate + H2O = myo-inositol + phosphate</text>
        <dbReference type="Rhea" id="RHEA:24056"/>
        <dbReference type="ChEBI" id="CHEBI:15377"/>
        <dbReference type="ChEBI" id="CHEBI:17268"/>
        <dbReference type="ChEBI" id="CHEBI:43474"/>
        <dbReference type="ChEBI" id="CHEBI:84139"/>
        <dbReference type="EC" id="3.1.3.25"/>
    </reaction>
</comment>
<feature type="binding site" evidence="7">
    <location>
        <position position="65"/>
    </location>
    <ligand>
        <name>Mg(2+)</name>
        <dbReference type="ChEBI" id="CHEBI:18420"/>
        <label>1</label>
        <note>catalytic</note>
    </ligand>
</feature>
<comment type="similarity">
    <text evidence="3 8">Belongs to the inositol monophosphatase superfamily.</text>
</comment>
<dbReference type="InterPro" id="IPR022337">
    <property type="entry name" value="Inositol_monophosphatase_SuhB"/>
</dbReference>
<comment type="cofactor">
    <cofactor evidence="2 7 8">
        <name>Mg(2+)</name>
        <dbReference type="ChEBI" id="CHEBI:18420"/>
    </cofactor>
</comment>
<dbReference type="Proteomes" id="UP000178526">
    <property type="component" value="Unassembled WGS sequence"/>
</dbReference>
<evidence type="ECO:0000256" key="5">
    <source>
        <dbReference type="ARBA" id="ARBA00022801"/>
    </source>
</evidence>
<gene>
    <name evidence="9" type="ORF">A2042_00015</name>
</gene>
<dbReference type="PRINTS" id="PR01959">
    <property type="entry name" value="SBIMPHPHTASE"/>
</dbReference>
<evidence type="ECO:0000256" key="3">
    <source>
        <dbReference type="ARBA" id="ARBA00009759"/>
    </source>
</evidence>
<dbReference type="Pfam" id="PF00459">
    <property type="entry name" value="Inositol_P"/>
    <property type="match status" value="1"/>
</dbReference>
<evidence type="ECO:0000256" key="8">
    <source>
        <dbReference type="RuleBase" id="RU364068"/>
    </source>
</evidence>
<feature type="binding site" evidence="7">
    <location>
        <position position="84"/>
    </location>
    <ligand>
        <name>Mg(2+)</name>
        <dbReference type="ChEBI" id="CHEBI:18420"/>
        <label>1</label>
        <note>catalytic</note>
    </ligand>
</feature>
<dbReference type="Gene3D" id="3.30.540.10">
    <property type="entry name" value="Fructose-1,6-Bisphosphatase, subunit A, domain 1"/>
    <property type="match status" value="1"/>
</dbReference>
<comment type="caution">
    <text evidence="9">The sequence shown here is derived from an EMBL/GenBank/DDBJ whole genome shotgun (WGS) entry which is preliminary data.</text>
</comment>
<evidence type="ECO:0000256" key="7">
    <source>
        <dbReference type="PIRSR" id="PIRSR600760-2"/>
    </source>
</evidence>
<dbReference type="Gene3D" id="3.40.190.80">
    <property type="match status" value="1"/>
</dbReference>
<dbReference type="EMBL" id="MGDB01000012">
    <property type="protein sequence ID" value="OGL43101.1"/>
    <property type="molecule type" value="Genomic_DNA"/>
</dbReference>
<dbReference type="PROSITE" id="PS00630">
    <property type="entry name" value="IMP_2"/>
    <property type="match status" value="1"/>
</dbReference>
<dbReference type="GO" id="GO:0007165">
    <property type="term" value="P:signal transduction"/>
    <property type="evidence" value="ECO:0007669"/>
    <property type="project" value="TreeGrafter"/>
</dbReference>
<protein>
    <recommendedName>
        <fullName evidence="8">Inositol-1-monophosphatase</fullName>
        <ecNumber evidence="8">3.1.3.25</ecNumber>
    </recommendedName>
</protein>
<dbReference type="GO" id="GO:0008934">
    <property type="term" value="F:inositol monophosphate 1-phosphatase activity"/>
    <property type="evidence" value="ECO:0007669"/>
    <property type="project" value="InterPro"/>
</dbReference>
<keyword evidence="4 7" id="KW-0479">Metal-binding</keyword>
<evidence type="ECO:0000256" key="2">
    <source>
        <dbReference type="ARBA" id="ARBA00001946"/>
    </source>
</evidence>
<dbReference type="InterPro" id="IPR020550">
    <property type="entry name" value="Inositol_monophosphatase_CS"/>
</dbReference>
<dbReference type="PANTHER" id="PTHR20854">
    <property type="entry name" value="INOSITOL MONOPHOSPHATASE"/>
    <property type="match status" value="1"/>
</dbReference>
<feature type="binding site" evidence="7">
    <location>
        <position position="83"/>
    </location>
    <ligand>
        <name>Mg(2+)</name>
        <dbReference type="ChEBI" id="CHEBI:18420"/>
        <label>1</label>
        <note>catalytic</note>
    </ligand>
</feature>
<sequence length="260" mass="28564">MDELQKVALEAALKAGKILKENIGKNFSVSYKSDKNLVTDVDKLAEKTILGIIKERFPAHSILTEEKGEESKRSPFKWIIDPLDGTTNYAHGFRIFCVSIGIEKDGEVILGVVYDPANEELFTATKNGGAYLNNIKISVSSISSIADSLLATGFPYDIKKNPNNNFDNFKNFAFRAQAIRRAGSAALDLCYVACGRFDGFWESGLNPWDVAAGSLIVAEAGGFVSDFSGKEFSIHKKETLASNGKIHQEMVNILSLQREK</sequence>
<dbReference type="InterPro" id="IPR033942">
    <property type="entry name" value="IMPase"/>
</dbReference>
<reference evidence="9 10" key="1">
    <citation type="journal article" date="2016" name="Nat. Commun.">
        <title>Thousands of microbial genomes shed light on interconnected biogeochemical processes in an aquifer system.</title>
        <authorList>
            <person name="Anantharaman K."/>
            <person name="Brown C.T."/>
            <person name="Hug L.A."/>
            <person name="Sharon I."/>
            <person name="Castelle C.J."/>
            <person name="Probst A.J."/>
            <person name="Thomas B.C."/>
            <person name="Singh A."/>
            <person name="Wilkins M.J."/>
            <person name="Karaoz U."/>
            <person name="Brodie E.L."/>
            <person name="Williams K.H."/>
            <person name="Hubbard S.S."/>
            <person name="Banfield J.F."/>
        </authorList>
    </citation>
    <scope>NUCLEOTIDE SEQUENCE [LARGE SCALE GENOMIC DNA]</scope>
</reference>
<dbReference type="SUPFAM" id="SSF56655">
    <property type="entry name" value="Carbohydrate phosphatase"/>
    <property type="match status" value="1"/>
</dbReference>
<evidence type="ECO:0000313" key="10">
    <source>
        <dbReference type="Proteomes" id="UP000178526"/>
    </source>
</evidence>
<evidence type="ECO:0000256" key="6">
    <source>
        <dbReference type="ARBA" id="ARBA00022842"/>
    </source>
</evidence>
<dbReference type="AlphaFoldDB" id="A0A1F7RNR9"/>
<dbReference type="PROSITE" id="PS00629">
    <property type="entry name" value="IMP_1"/>
    <property type="match status" value="1"/>
</dbReference>
<organism evidence="9 10">
    <name type="scientific">Candidatus Schekmanbacteria bacterium GWA2_38_11</name>
    <dbReference type="NCBI Taxonomy" id="1817876"/>
    <lineage>
        <taxon>Bacteria</taxon>
        <taxon>Candidatus Schekmaniibacteriota</taxon>
    </lineage>
</organism>
<accession>A0A1F7RNR9</accession>
<evidence type="ECO:0000313" key="9">
    <source>
        <dbReference type="EMBL" id="OGL43101.1"/>
    </source>
</evidence>
<dbReference type="FunFam" id="3.40.190.80:FF:000002">
    <property type="entry name" value="Inositol-1-monophosphatase"/>
    <property type="match status" value="1"/>
</dbReference>
<name>A0A1F7RNR9_9BACT</name>
<dbReference type="InterPro" id="IPR020583">
    <property type="entry name" value="Inositol_monoP_metal-BS"/>
</dbReference>
<dbReference type="GO" id="GO:0046872">
    <property type="term" value="F:metal ion binding"/>
    <property type="evidence" value="ECO:0007669"/>
    <property type="project" value="UniProtKB-KW"/>
</dbReference>
<keyword evidence="6 7" id="KW-0460">Magnesium</keyword>
<proteinExistence type="inferred from homology"/>
<feature type="binding site" evidence="7">
    <location>
        <position position="209"/>
    </location>
    <ligand>
        <name>Mg(2+)</name>
        <dbReference type="ChEBI" id="CHEBI:18420"/>
        <label>1</label>
        <note>catalytic</note>
    </ligand>
</feature>
<dbReference type="InterPro" id="IPR000760">
    <property type="entry name" value="Inositol_monophosphatase-like"/>
</dbReference>
<dbReference type="GO" id="GO:0046854">
    <property type="term" value="P:phosphatidylinositol phosphate biosynthetic process"/>
    <property type="evidence" value="ECO:0007669"/>
    <property type="project" value="InterPro"/>
</dbReference>